<sequence>MFLLMSVCLLSAPATCHEERINMSLGNPNPFICMRNSQSALAEWQGNHPDLSIKTWRCAAKASLPKDL</sequence>
<comment type="caution">
    <text evidence="1">The sequence shown here is derived from an EMBL/GenBank/DDBJ whole genome shotgun (WGS) entry which is preliminary data.</text>
</comment>
<reference evidence="1" key="1">
    <citation type="journal article" date="2021" name="Front. Microbiol.">
        <title>Comprehensive Comparative Genomics and Phenotyping of Methylobacterium Species.</title>
        <authorList>
            <person name="Alessa O."/>
            <person name="Ogura Y."/>
            <person name="Fujitani Y."/>
            <person name="Takami H."/>
            <person name="Hayashi T."/>
            <person name="Sahin N."/>
            <person name="Tani A."/>
        </authorList>
    </citation>
    <scope>NUCLEOTIDE SEQUENCE</scope>
    <source>
        <strain evidence="1">DSM 23674</strain>
    </source>
</reference>
<evidence type="ECO:0008006" key="3">
    <source>
        <dbReference type="Google" id="ProtNLM"/>
    </source>
</evidence>
<protein>
    <recommendedName>
        <fullName evidence="3">Secreted protein</fullName>
    </recommendedName>
</protein>
<organism evidence="1 2">
    <name type="scientific">Methylobacterium thuringiense</name>
    <dbReference type="NCBI Taxonomy" id="1003091"/>
    <lineage>
        <taxon>Bacteria</taxon>
        <taxon>Pseudomonadati</taxon>
        <taxon>Pseudomonadota</taxon>
        <taxon>Alphaproteobacteria</taxon>
        <taxon>Hyphomicrobiales</taxon>
        <taxon>Methylobacteriaceae</taxon>
        <taxon>Methylobacterium</taxon>
    </lineage>
</organism>
<proteinExistence type="predicted"/>
<reference evidence="1" key="2">
    <citation type="submission" date="2021-08" db="EMBL/GenBank/DDBJ databases">
        <authorList>
            <person name="Tani A."/>
            <person name="Ola A."/>
            <person name="Ogura Y."/>
            <person name="Katsura K."/>
            <person name="Hayashi T."/>
        </authorList>
    </citation>
    <scope>NUCLEOTIDE SEQUENCE</scope>
    <source>
        <strain evidence="1">DSM 23674</strain>
    </source>
</reference>
<evidence type="ECO:0000313" key="1">
    <source>
        <dbReference type="EMBL" id="GJE54060.1"/>
    </source>
</evidence>
<dbReference type="EMBL" id="BPRA01000002">
    <property type="protein sequence ID" value="GJE54060.1"/>
    <property type="molecule type" value="Genomic_DNA"/>
</dbReference>
<gene>
    <name evidence="1" type="ORF">EKPJFOCH_0532</name>
</gene>
<keyword evidence="2" id="KW-1185">Reference proteome</keyword>
<dbReference type="Proteomes" id="UP001055101">
    <property type="component" value="Unassembled WGS sequence"/>
</dbReference>
<accession>A0ABQ4TJ67</accession>
<name>A0ABQ4TJ67_9HYPH</name>
<evidence type="ECO:0000313" key="2">
    <source>
        <dbReference type="Proteomes" id="UP001055101"/>
    </source>
</evidence>